<dbReference type="InterPro" id="IPR044769">
    <property type="entry name" value="PIKfyve_PIPKc"/>
</dbReference>
<comment type="subcellular location">
    <subcellularLocation>
        <location evidence="18">Cytoplasmic vesicle</location>
        <location evidence="18">Phagosome membrane</location>
        <topology evidence="18">Peripheral membrane protein</topology>
    </subcellularLocation>
    <subcellularLocation>
        <location evidence="1">Early endosome membrane</location>
        <topology evidence="1">Peripheral membrane protein</topology>
    </subcellularLocation>
    <subcellularLocation>
        <location evidence="2">Late endosome membrane</location>
        <topology evidence="2">Peripheral membrane protein</topology>
    </subcellularLocation>
</comment>
<dbReference type="Pfam" id="PF01363">
    <property type="entry name" value="FYVE"/>
    <property type="match status" value="1"/>
</dbReference>
<dbReference type="PROSITE" id="PS51455">
    <property type="entry name" value="PIPK"/>
    <property type="match status" value="1"/>
</dbReference>
<keyword evidence="12" id="KW-0862">Zinc</keyword>
<dbReference type="SMART" id="SM00049">
    <property type="entry name" value="DEP"/>
    <property type="match status" value="1"/>
</dbReference>
<evidence type="ECO:0000256" key="28">
    <source>
        <dbReference type="PROSITE-ProRule" id="PRU00091"/>
    </source>
</evidence>
<keyword evidence="35" id="KW-1185">Reference proteome</keyword>
<dbReference type="SUPFAM" id="SSF56104">
    <property type="entry name" value="SAICAR synthase-like"/>
    <property type="match status" value="1"/>
</dbReference>
<dbReference type="InterPro" id="IPR036390">
    <property type="entry name" value="WH_DNA-bd_sf"/>
</dbReference>
<evidence type="ECO:0000313" key="35">
    <source>
        <dbReference type="Proteomes" id="UP000524558"/>
    </source>
</evidence>
<dbReference type="Gene3D" id="1.10.10.10">
    <property type="entry name" value="Winged helix-like DNA-binding domain superfamily/Winged helix DNA-binding domain"/>
    <property type="match status" value="1"/>
</dbReference>
<feature type="compositionally biased region" description="Polar residues" evidence="30">
    <location>
        <begin position="303"/>
        <end position="316"/>
    </location>
</feature>
<feature type="region of interest" description="Disordered" evidence="30">
    <location>
        <begin position="59"/>
        <end position="124"/>
    </location>
</feature>
<feature type="domain" description="FYVE-type" evidence="31">
    <location>
        <begin position="159"/>
        <end position="219"/>
    </location>
</feature>
<dbReference type="Proteomes" id="UP000524558">
    <property type="component" value="Unassembled WGS sequence"/>
</dbReference>
<gene>
    <name evidence="34" type="primary">Pikfyve</name>
    <name evidence="34" type="ORF">CHRMAC_R14792</name>
</gene>
<evidence type="ECO:0000256" key="15">
    <source>
        <dbReference type="ARBA" id="ARBA00023098"/>
    </source>
</evidence>
<feature type="region of interest" description="Disordered" evidence="30">
    <location>
        <begin position="1705"/>
        <end position="1778"/>
    </location>
</feature>
<keyword evidence="13 29" id="KW-0067">ATP-binding</keyword>
<feature type="region of interest" description="Disordered" evidence="30">
    <location>
        <begin position="1524"/>
        <end position="1631"/>
    </location>
</feature>
<dbReference type="GO" id="GO:0016308">
    <property type="term" value="F:1-phosphatidylinositol-4-phosphate 5-kinase activity"/>
    <property type="evidence" value="ECO:0007669"/>
    <property type="project" value="UniProtKB-ARBA"/>
</dbReference>
<feature type="domain" description="PIPK" evidence="33">
    <location>
        <begin position="1769"/>
        <end position="2095"/>
    </location>
</feature>
<dbReference type="EC" id="2.7.11.1" evidence="4"/>
<dbReference type="InterPro" id="IPR027483">
    <property type="entry name" value="PInositol-4-P-4/5-kinase_C_sf"/>
</dbReference>
<evidence type="ECO:0000256" key="27">
    <source>
        <dbReference type="ARBA" id="ARBA00081348"/>
    </source>
</evidence>
<dbReference type="GO" id="GO:0000139">
    <property type="term" value="C:Golgi membrane"/>
    <property type="evidence" value="ECO:0007669"/>
    <property type="project" value="UniProtKB-ARBA"/>
</dbReference>
<dbReference type="PROSITE" id="PS50186">
    <property type="entry name" value="DEP"/>
    <property type="match status" value="1"/>
</dbReference>
<keyword evidence="5" id="KW-0597">Phosphoprotein</keyword>
<dbReference type="InterPro" id="IPR000306">
    <property type="entry name" value="Znf_FYVE"/>
</dbReference>
<dbReference type="InterPro" id="IPR027409">
    <property type="entry name" value="GroEL-like_apical_dom_sf"/>
</dbReference>
<evidence type="ECO:0000256" key="5">
    <source>
        <dbReference type="ARBA" id="ARBA00022553"/>
    </source>
</evidence>
<evidence type="ECO:0000256" key="20">
    <source>
        <dbReference type="ARBA" id="ARBA00050945"/>
    </source>
</evidence>
<evidence type="ECO:0000256" key="16">
    <source>
        <dbReference type="ARBA" id="ARBA00023136"/>
    </source>
</evidence>
<evidence type="ECO:0000256" key="24">
    <source>
        <dbReference type="ARBA" id="ARBA00076918"/>
    </source>
</evidence>
<evidence type="ECO:0000256" key="8">
    <source>
        <dbReference type="ARBA" id="ARBA00022741"/>
    </source>
</evidence>
<dbReference type="Pfam" id="PF00118">
    <property type="entry name" value="Cpn60_TCP1"/>
    <property type="match status" value="1"/>
</dbReference>
<dbReference type="InterPro" id="IPR036388">
    <property type="entry name" value="WH-like_DNA-bd_sf"/>
</dbReference>
<dbReference type="Gene3D" id="3.30.800.10">
    <property type="entry name" value="Phosphatidylinositol Phosphate Kinase II Beta"/>
    <property type="match status" value="1"/>
</dbReference>
<dbReference type="InterPro" id="IPR037378">
    <property type="entry name" value="PIKfyve_DEP"/>
</dbReference>
<evidence type="ECO:0000256" key="3">
    <source>
        <dbReference type="ARBA" id="ARBA00012009"/>
    </source>
</evidence>
<evidence type="ECO:0000256" key="7">
    <source>
        <dbReference type="ARBA" id="ARBA00022723"/>
    </source>
</evidence>
<evidence type="ECO:0000256" key="1">
    <source>
        <dbReference type="ARBA" id="ARBA00004220"/>
    </source>
</evidence>
<evidence type="ECO:0000256" key="14">
    <source>
        <dbReference type="ARBA" id="ARBA00022990"/>
    </source>
</evidence>
<evidence type="ECO:0000256" key="30">
    <source>
        <dbReference type="SAM" id="MobiDB-lite"/>
    </source>
</evidence>
<dbReference type="FunFam" id="3.50.7.10:FF:000007">
    <property type="entry name" value="1-phosphatidylinositol 3-phosphate 5-kinase isoform X1"/>
    <property type="match status" value="1"/>
</dbReference>
<feature type="region of interest" description="Disordered" evidence="30">
    <location>
        <begin position="485"/>
        <end position="505"/>
    </location>
</feature>
<comment type="catalytic activity">
    <reaction evidence="19">
        <text>L-seryl-[protein] + ATP = O-phospho-L-seryl-[protein] + ADP + H(+)</text>
        <dbReference type="Rhea" id="RHEA:17989"/>
        <dbReference type="Rhea" id="RHEA-COMP:9863"/>
        <dbReference type="Rhea" id="RHEA-COMP:11604"/>
        <dbReference type="ChEBI" id="CHEBI:15378"/>
        <dbReference type="ChEBI" id="CHEBI:29999"/>
        <dbReference type="ChEBI" id="CHEBI:30616"/>
        <dbReference type="ChEBI" id="CHEBI:83421"/>
        <dbReference type="ChEBI" id="CHEBI:456216"/>
        <dbReference type="EC" id="2.7.11.1"/>
    </reaction>
    <physiologicalReaction direction="left-to-right" evidence="19">
        <dbReference type="Rhea" id="RHEA:17990"/>
    </physiologicalReaction>
</comment>
<feature type="compositionally biased region" description="Polar residues" evidence="30">
    <location>
        <begin position="65"/>
        <end position="87"/>
    </location>
</feature>
<keyword evidence="15" id="KW-0443">Lipid metabolism</keyword>
<evidence type="ECO:0000256" key="11">
    <source>
        <dbReference type="ARBA" id="ARBA00022777"/>
    </source>
</evidence>
<organism evidence="34 35">
    <name type="scientific">Chroicocephalus maculipennis</name>
    <name type="common">Brown-hooded gull</name>
    <name type="synonym">Larus maculipennis</name>
    <dbReference type="NCBI Taxonomy" id="287016"/>
    <lineage>
        <taxon>Eukaryota</taxon>
        <taxon>Metazoa</taxon>
        <taxon>Chordata</taxon>
        <taxon>Craniata</taxon>
        <taxon>Vertebrata</taxon>
        <taxon>Euteleostomi</taxon>
        <taxon>Archelosauria</taxon>
        <taxon>Archosauria</taxon>
        <taxon>Dinosauria</taxon>
        <taxon>Saurischia</taxon>
        <taxon>Theropoda</taxon>
        <taxon>Coelurosauria</taxon>
        <taxon>Aves</taxon>
        <taxon>Neognathae</taxon>
        <taxon>Neoaves</taxon>
        <taxon>Charadriiformes</taxon>
        <taxon>Laridae</taxon>
        <taxon>Chroicocephalus</taxon>
    </lineage>
</organism>
<feature type="compositionally biased region" description="Polar residues" evidence="30">
    <location>
        <begin position="443"/>
        <end position="460"/>
    </location>
</feature>
<keyword evidence="10 28" id="KW-0863">Zinc-finger</keyword>
<reference evidence="34 35" key="1">
    <citation type="submission" date="2019-09" db="EMBL/GenBank/DDBJ databases">
        <title>Bird 10,000 Genomes (B10K) Project - Family phase.</title>
        <authorList>
            <person name="Zhang G."/>
        </authorList>
    </citation>
    <scope>NUCLEOTIDE SEQUENCE [LARGE SCALE GENOMIC DNA]</scope>
    <source>
        <strain evidence="34">B10K-DU-021-33</strain>
        <tissue evidence="34">Mixed tissue sample</tissue>
    </source>
</reference>
<name>A0A7K5NND3_CHRMC</name>
<dbReference type="GO" id="GO:0032438">
    <property type="term" value="P:melanosome organization"/>
    <property type="evidence" value="ECO:0007669"/>
    <property type="project" value="UniProtKB-ARBA"/>
</dbReference>
<evidence type="ECO:0000256" key="12">
    <source>
        <dbReference type="ARBA" id="ARBA00022833"/>
    </source>
</evidence>
<comment type="subunit">
    <text evidence="22">Component of the PI(3,5)P2 regulatory complex/PAS complex, at least composed of PIKFYVE, FIG4 and VAC14. VAC14 nucleates the assembly of the complex and serves as a scaffold by pentamerizing into a star-shaped structure, which can bind a single copy each of PIKFYVE and FIG4 and coordinates their activities. Interacts (via chaperonin-like domain) with RABEPK; the interaction recruits RABEPK to the endosomal membrane. Interacts with SPAG9. Interacts with EGFR.</text>
</comment>
<evidence type="ECO:0000256" key="21">
    <source>
        <dbReference type="ARBA" id="ARBA00052820"/>
    </source>
</evidence>
<dbReference type="GO" id="GO:0005524">
    <property type="term" value="F:ATP binding"/>
    <property type="evidence" value="ECO:0007669"/>
    <property type="project" value="UniProtKB-UniRule"/>
</dbReference>
<feature type="compositionally biased region" description="Polar residues" evidence="30">
    <location>
        <begin position="1705"/>
        <end position="1728"/>
    </location>
</feature>
<evidence type="ECO:0000259" key="31">
    <source>
        <dbReference type="PROSITE" id="PS50178"/>
    </source>
</evidence>
<keyword evidence="6 29" id="KW-0808">Transferase</keyword>
<feature type="non-terminal residue" evidence="34">
    <location>
        <position position="1"/>
    </location>
</feature>
<feature type="compositionally biased region" description="Polar residues" evidence="30">
    <location>
        <begin position="1549"/>
        <end position="1563"/>
    </location>
</feature>
<dbReference type="FunFam" id="3.30.810.10:FF:000001">
    <property type="entry name" value="1-phosphatidylinositol 3-phosphate 5-kinase FAB1"/>
    <property type="match status" value="1"/>
</dbReference>
<dbReference type="FunFam" id="3.30.40.10:FF:000057">
    <property type="entry name" value="1-phosphatidylinositol 3-phosphate 5-kinase isoform X1"/>
    <property type="match status" value="1"/>
</dbReference>
<dbReference type="GO" id="GO:0090385">
    <property type="term" value="P:phagosome-lysosome fusion"/>
    <property type="evidence" value="ECO:0007669"/>
    <property type="project" value="TreeGrafter"/>
</dbReference>
<evidence type="ECO:0000256" key="22">
    <source>
        <dbReference type="ARBA" id="ARBA00065580"/>
    </source>
</evidence>
<evidence type="ECO:0000256" key="23">
    <source>
        <dbReference type="ARBA" id="ARBA00071350"/>
    </source>
</evidence>
<dbReference type="GO" id="GO:0030670">
    <property type="term" value="C:phagocytic vesicle membrane"/>
    <property type="evidence" value="ECO:0007669"/>
    <property type="project" value="UniProtKB-SubCell"/>
</dbReference>
<evidence type="ECO:0000256" key="13">
    <source>
        <dbReference type="ARBA" id="ARBA00022840"/>
    </source>
</evidence>
<dbReference type="InterPro" id="IPR017455">
    <property type="entry name" value="Znf_FYVE-rel"/>
</dbReference>
<dbReference type="Pfam" id="PF00610">
    <property type="entry name" value="DEP"/>
    <property type="match status" value="1"/>
</dbReference>
<comment type="catalytic activity">
    <reaction evidence="21">
        <text>a 1,2-diacyl-sn-glycero-3-phospho-(1D-myo-inositol-3-phosphate) + ATP = a 1,2-diacyl-sn-glycero-3-phospho-(1D-myo-inositol-3,5-bisphosphate) + ADP + H(+)</text>
        <dbReference type="Rhea" id="RHEA:13609"/>
        <dbReference type="ChEBI" id="CHEBI:15378"/>
        <dbReference type="ChEBI" id="CHEBI:30616"/>
        <dbReference type="ChEBI" id="CHEBI:57923"/>
        <dbReference type="ChEBI" id="CHEBI:58088"/>
        <dbReference type="ChEBI" id="CHEBI:456216"/>
        <dbReference type="EC" id="2.7.1.150"/>
    </reaction>
    <physiologicalReaction direction="left-to-right" evidence="21">
        <dbReference type="Rhea" id="RHEA:13610"/>
    </physiologicalReaction>
</comment>
<feature type="compositionally biased region" description="Polar residues" evidence="30">
    <location>
        <begin position="489"/>
        <end position="505"/>
    </location>
</feature>
<dbReference type="SUPFAM" id="SSF57903">
    <property type="entry name" value="FYVE/PHD zinc finger"/>
    <property type="match status" value="1"/>
</dbReference>
<dbReference type="PROSITE" id="PS50178">
    <property type="entry name" value="ZF_FYVE"/>
    <property type="match status" value="1"/>
</dbReference>
<dbReference type="SUPFAM" id="SSF52029">
    <property type="entry name" value="GroEL apical domain-like"/>
    <property type="match status" value="1"/>
</dbReference>
<dbReference type="Gene3D" id="3.30.810.10">
    <property type="entry name" value="2-Layer Sandwich"/>
    <property type="match status" value="1"/>
</dbReference>
<keyword evidence="9" id="KW-0967">Endosome</keyword>
<dbReference type="CDD" id="cd03334">
    <property type="entry name" value="Fab1_TCP"/>
    <property type="match status" value="1"/>
</dbReference>
<dbReference type="GO" id="GO:0046488">
    <property type="term" value="P:phosphatidylinositol metabolic process"/>
    <property type="evidence" value="ECO:0007669"/>
    <property type="project" value="UniProtKB-UniRule"/>
</dbReference>
<dbReference type="Gene3D" id="3.50.7.10">
    <property type="entry name" value="GroEL"/>
    <property type="match status" value="1"/>
</dbReference>
<feature type="region of interest" description="Disordered" evidence="30">
    <location>
        <begin position="293"/>
        <end position="342"/>
    </location>
</feature>
<feature type="non-terminal residue" evidence="34">
    <location>
        <position position="2109"/>
    </location>
</feature>
<evidence type="ECO:0000256" key="17">
    <source>
        <dbReference type="ARBA" id="ARBA00023329"/>
    </source>
</evidence>
<comment type="catalytic activity">
    <reaction evidence="20">
        <text>a 1,2-diacyl-sn-glycero-3-phospho-(1D-myo-inositol) + ATP = a 1,2-diacyl-sn-glycero-3-phospho-(1D-myo-inositol-5-phosphate) + ADP + H(+)</text>
        <dbReference type="Rhea" id="RHEA:44680"/>
        <dbReference type="ChEBI" id="CHEBI:15378"/>
        <dbReference type="ChEBI" id="CHEBI:30616"/>
        <dbReference type="ChEBI" id="CHEBI:57795"/>
        <dbReference type="ChEBI" id="CHEBI:57880"/>
        <dbReference type="ChEBI" id="CHEBI:456216"/>
    </reaction>
    <physiologicalReaction direction="left-to-right" evidence="20">
        <dbReference type="Rhea" id="RHEA:44681"/>
    </physiologicalReaction>
</comment>
<dbReference type="EC" id="2.7.1.150" evidence="3"/>
<proteinExistence type="predicted"/>
<feature type="compositionally biased region" description="Polar residues" evidence="30">
    <location>
        <begin position="1602"/>
        <end position="1616"/>
    </location>
</feature>
<dbReference type="GO" id="GO:0052810">
    <property type="term" value="F:1-phosphatidylinositol-5-kinase activity"/>
    <property type="evidence" value="ECO:0007669"/>
    <property type="project" value="UniProtKB-ARBA"/>
</dbReference>
<feature type="region of interest" description="Disordered" evidence="30">
    <location>
        <begin position="443"/>
        <end position="470"/>
    </location>
</feature>
<evidence type="ECO:0000256" key="10">
    <source>
        <dbReference type="ARBA" id="ARBA00022771"/>
    </source>
</evidence>
<dbReference type="GO" id="GO:0004674">
    <property type="term" value="F:protein serine/threonine kinase activity"/>
    <property type="evidence" value="ECO:0007669"/>
    <property type="project" value="UniProtKB-EC"/>
</dbReference>
<dbReference type="GO" id="GO:0030593">
    <property type="term" value="P:neutrophil chemotaxis"/>
    <property type="evidence" value="ECO:0007669"/>
    <property type="project" value="UniProtKB-ARBA"/>
</dbReference>
<feature type="compositionally biased region" description="Low complexity" evidence="30">
    <location>
        <begin position="1573"/>
        <end position="1589"/>
    </location>
</feature>
<evidence type="ECO:0000256" key="26">
    <source>
        <dbReference type="ARBA" id="ARBA00077675"/>
    </source>
</evidence>
<dbReference type="FunFam" id="1.10.10.10:FF:000206">
    <property type="entry name" value="1-phosphatidylinositol 3-phosphate 5-kinase isoform X1"/>
    <property type="match status" value="1"/>
</dbReference>
<dbReference type="GO" id="GO:0031902">
    <property type="term" value="C:late endosome membrane"/>
    <property type="evidence" value="ECO:0007669"/>
    <property type="project" value="UniProtKB-SubCell"/>
</dbReference>
<dbReference type="PANTHER" id="PTHR46715">
    <property type="entry name" value="1-PHOSPHATIDYLINOSITOL 3-PHOSPHATE 5-KINASE"/>
    <property type="match status" value="1"/>
</dbReference>
<feature type="domain" description="DEP" evidence="32">
    <location>
        <begin position="366"/>
        <end position="441"/>
    </location>
</feature>
<dbReference type="InterPro" id="IPR013083">
    <property type="entry name" value="Znf_RING/FYVE/PHD"/>
</dbReference>
<dbReference type="CDD" id="cd15725">
    <property type="entry name" value="FYVE_PIKfyve_Fab1"/>
    <property type="match status" value="1"/>
</dbReference>
<dbReference type="GO" id="GO:0008270">
    <property type="term" value="F:zinc ion binding"/>
    <property type="evidence" value="ECO:0007669"/>
    <property type="project" value="UniProtKB-KW"/>
</dbReference>
<dbReference type="Gene3D" id="3.30.40.10">
    <property type="entry name" value="Zinc/RING finger domain, C3HC4 (zinc finger)"/>
    <property type="match status" value="1"/>
</dbReference>
<dbReference type="InterPro" id="IPR002498">
    <property type="entry name" value="PInositol-4-P-4/5-kinase_core"/>
</dbReference>
<dbReference type="Pfam" id="PF01504">
    <property type="entry name" value="PIP5K"/>
    <property type="match status" value="1"/>
</dbReference>
<dbReference type="InterPro" id="IPR043548">
    <property type="entry name" value="PIKfyve"/>
</dbReference>
<dbReference type="EMBL" id="VYZF01001248">
    <property type="protein sequence ID" value="NWT44429.1"/>
    <property type="molecule type" value="Genomic_DNA"/>
</dbReference>
<feature type="region of interest" description="Disordered" evidence="30">
    <location>
        <begin position="1"/>
        <end position="43"/>
    </location>
</feature>
<feature type="region of interest" description="Disordered" evidence="30">
    <location>
        <begin position="1791"/>
        <end position="1813"/>
    </location>
</feature>
<evidence type="ECO:0000256" key="29">
    <source>
        <dbReference type="PROSITE-ProRule" id="PRU00781"/>
    </source>
</evidence>
<comment type="caution">
    <text evidence="34">The sequence shown here is derived from an EMBL/GenBank/DDBJ whole genome shotgun (WGS) entry which is preliminary data.</text>
</comment>
<evidence type="ECO:0000256" key="6">
    <source>
        <dbReference type="ARBA" id="ARBA00022679"/>
    </source>
</evidence>
<accession>A0A7K5NND3</accession>
<evidence type="ECO:0000259" key="32">
    <source>
        <dbReference type="PROSITE" id="PS50186"/>
    </source>
</evidence>
<evidence type="ECO:0000256" key="25">
    <source>
        <dbReference type="ARBA" id="ARBA00077223"/>
    </source>
</evidence>
<dbReference type="SMART" id="SM00330">
    <property type="entry name" value="PIPKc"/>
    <property type="match status" value="1"/>
</dbReference>
<dbReference type="GO" id="GO:0000285">
    <property type="term" value="F:1-phosphatidylinositol-3-phosphate 5-kinase activity"/>
    <property type="evidence" value="ECO:0007669"/>
    <property type="project" value="UniProtKB-EC"/>
</dbReference>
<evidence type="ECO:0000256" key="4">
    <source>
        <dbReference type="ARBA" id="ARBA00012513"/>
    </source>
</evidence>
<dbReference type="FunFam" id="3.30.800.10:FF:000004">
    <property type="entry name" value="1-phosphatidylinositol 3-phosphate 5-kinase isoform X1"/>
    <property type="match status" value="1"/>
</dbReference>
<feature type="compositionally biased region" description="Basic and acidic residues" evidence="30">
    <location>
        <begin position="461"/>
        <end position="470"/>
    </location>
</feature>
<dbReference type="InterPro" id="IPR011011">
    <property type="entry name" value="Znf_FYVE_PHD"/>
</dbReference>
<dbReference type="GO" id="GO:0008104">
    <property type="term" value="P:intracellular protein localization"/>
    <property type="evidence" value="ECO:0007669"/>
    <property type="project" value="UniProtKB-ARBA"/>
</dbReference>
<evidence type="ECO:0000256" key="19">
    <source>
        <dbReference type="ARBA" id="ARBA00048977"/>
    </source>
</evidence>
<dbReference type="SMART" id="SM00064">
    <property type="entry name" value="FYVE"/>
    <property type="match status" value="1"/>
</dbReference>
<dbReference type="SUPFAM" id="SSF46785">
    <property type="entry name" value="Winged helix' DNA-binding domain"/>
    <property type="match status" value="1"/>
</dbReference>
<dbReference type="CDD" id="cd17300">
    <property type="entry name" value="PIPKc_PIKfyve"/>
    <property type="match status" value="1"/>
</dbReference>
<evidence type="ECO:0000259" key="33">
    <source>
        <dbReference type="PROSITE" id="PS51455"/>
    </source>
</evidence>
<dbReference type="InterPro" id="IPR000591">
    <property type="entry name" value="DEP_dom"/>
</dbReference>
<dbReference type="GO" id="GO:1903426">
    <property type="term" value="P:regulation of reactive oxygen species biosynthetic process"/>
    <property type="evidence" value="ECO:0007669"/>
    <property type="project" value="UniProtKB-ARBA"/>
</dbReference>
<dbReference type="GO" id="GO:0031901">
    <property type="term" value="C:early endosome membrane"/>
    <property type="evidence" value="ECO:0007669"/>
    <property type="project" value="UniProtKB-SubCell"/>
</dbReference>
<keyword evidence="8 29" id="KW-0547">Nucleotide-binding</keyword>
<protein>
    <recommendedName>
        <fullName evidence="23">1-phosphatidylinositol 3-phosphate 5-kinase</fullName>
        <ecNumber evidence="3">2.7.1.150</ecNumber>
        <ecNumber evidence="4">2.7.11.1</ecNumber>
    </recommendedName>
    <alternativeName>
        <fullName evidence="26">FYVE finger-containing phosphoinositide kinase</fullName>
    </alternativeName>
    <alternativeName>
        <fullName evidence="27">PIKfyve</fullName>
    </alternativeName>
    <alternativeName>
        <fullName evidence="25">Phosphatidylinositol 3-phosphate 5-kinase type III</fullName>
    </alternativeName>
    <alternativeName>
        <fullName evidence="24">Serine-protein kinase PIKFYVE</fullName>
    </alternativeName>
</protein>
<keyword evidence="17" id="KW-0968">Cytoplasmic vesicle</keyword>
<dbReference type="CDD" id="cd04448">
    <property type="entry name" value="DEP_PIKfyve"/>
    <property type="match status" value="1"/>
</dbReference>
<dbReference type="GO" id="GO:0035556">
    <property type="term" value="P:intracellular signal transduction"/>
    <property type="evidence" value="ECO:0007669"/>
    <property type="project" value="InterPro"/>
</dbReference>
<evidence type="ECO:0000256" key="18">
    <source>
        <dbReference type="ARBA" id="ARBA00046301"/>
    </source>
</evidence>
<sequence>MAADDKRSPTLDSTSELPHSPSSPSHLTHFKPLTPDQDEPPFKSAYSSFVNLFRFSKERAEAGQSDPQALSGGWSSPQHPTRAQSLRSPVPYKKQLTGELQRRSSTTLDNRRKVEPPLGGHDPRTAVQLRSLSTVLKRLKEIMEGKSQDSDLKQYWMPDSQCKECYDCSEKFTTFRRRHHCRLCGQIFCSRCCNQEIPGKFMGYTGDLRACTYCRKIALSYAHSTDSNSIGEDLNALSDSACSVSVLDPGEPRTPVGSRKASRNIFLEEDLTWQSLIHPDSSTTTLSARLGSVQEDAGKSPARNRSASITNLSLDRSGSPMVPAYETSVSPQASRTHMKAETSEDERKILLDSVQLKDLWKKICHHNSGMEFQDHRYWLRTHPNCIVGKELVNWLIRNGHITTRVQAIAIGQALVDGRWLECVSHHDQLFRDEYALYRPLQSTEFSETPSPDSDSVNSVEGHSEPSWFKDIKFDDSDTEQIADEGEDNLANSASPSKRTSVSSFQSTMDSDSAASISLNVELDNVNFHIKKHSKYPHVPPHPADQKEYLNPENGGQQMFSISDAFIKESLFNRRVEEKSKELFFTPLGWHHSNLDLLREENGEKQAMERLLSANHNHMMALLQQLLYNESLSLSWRDIIVPVVCQVVQTVRPDVKNRDDDMDIRQFVHIKKIPGGKKFDSMVVNGFVCTKNVAHKKMNSCLKNPKILLLKCSIEYLYREETKFTCIDPIVLQEREFLKNYVQRIVDVRPNLVLVEKTVSRIAQDMLLEHGITLVINVKPQVLDRVSRMTQGDLVMSMDQLLTKPRLGTCHKFYMQIFQLPNDQTKTLMFFEGCPQHLGCTIKLCGAAEYELARVKEILIFMVCVAYHSQLEISFLMDEFAMPPTLTKNTSFHSLIEEPGDENEKQNLFNGEDFSTAVRDIELSSEKLPIISESVSSDEVSLLEQRGLFERGDQENSQLEMASSKQQEHHKVESPFPVFNSVPPAIPETSLLPVHGMDQHLVTLDSQTLEPLQQANDLQEPKSQMRVFRDPLQDDTGLYVTEEVTSSEDRLKTYSAAFKQELKDIILCISPVMMFREPFLLTEKGMRCPAREYFPEQVYWSPLLNKEYKELESRRKRQLLRDLSGLQGMNGSIQAKAIQILPSHELVNTRIAEHLSDSQSLARMLADYRARGGRILQKSTDPFAQSKDVSSVPTGKTGCKIEEDEKGLAQSESSWSHKVDCLSPVNHQRLCVLFSSSSAQSSNAPSACVSPWIVTMEFYGKNDLTLGIFLERYCFRPSYQCPSMFCETPMVHHIRRFVHGQGCVQIVLKELDSPVPGYQHTILTYSWCRLCKQVTPVVPLSNDSWSMSFAKYLELRFYGHQYTRRANVEPCGHSIHHDYHQYFSYNQMVASFSYSPIRLLEVCVPLPKIYIKRQAPSKVSILQDLKDFSQKVSQVYLAVDDRLASLKTDTFSKTREEKMEDLFAQKEMEEGEFRNWTDKIQARLLSSSLDTPQQLQSVFESLIAKKQGLCEMLQAWNNRLQDLFQQEKGRKRPSVPPSPGRLRQGEESKISSMDASPRNASPALQNGEKEDRFLTTLSSQSSTGSTHLQLPTPPEVVSEHPTGANTLSEQDTTSSSEDVFDGHSLGSTDSQVKEKSTMKAILANFLPGNNYNPIPFPFDPDKHYLMYEHERVPIAVCEKEPSSIIAFALSCKEYRNALDELSKASLKNSSEEGLQPNSMSDSKPKNSSPVRLPEANMGPSTRNAEPEQPKKASGVLSFFRGTGGKSPDLSSQKKETLRGADSAYYQVGQTGKEGAENQGAEPQDDADGGDGQKKQLVNPHVELQFSDANAKFYCRIYYAGEFHKMREVILGSSEEDFIRSLSHSMPWQARGGKSGAAFYVTEDDRFILKQMPRLEVQSFLDFAPHYFTYIINAVQQKKPTALAKILGVYRIGYKNSQNNTEKKLDLLVMENLFYGRKMAQVFDLKGSLRNRNVKTDTGKESCDVVLLDENLLKMVRDNPLYIRSHCKAVLRASIHSDSQFLSSHLIIDYSLLVGRDDTNNELVVGIIDYIRTFTWDKKLEMVVKSTGILGGQGKMPTVVSPELYRTRFCEAMDKYFLMVPDHWTGLGLNC</sequence>
<feature type="compositionally biased region" description="Low complexity" evidence="30">
    <location>
        <begin position="13"/>
        <end position="27"/>
    </location>
</feature>
<dbReference type="InterPro" id="IPR002423">
    <property type="entry name" value="Cpn60/GroEL/TCP-1"/>
</dbReference>
<dbReference type="PANTHER" id="PTHR46715:SF1">
    <property type="entry name" value="1-PHOSPHATIDYLINOSITOL 3-PHOSPHATE 5-KINASE"/>
    <property type="match status" value="1"/>
</dbReference>
<keyword evidence="7" id="KW-0479">Metal-binding</keyword>
<evidence type="ECO:0000256" key="2">
    <source>
        <dbReference type="ARBA" id="ARBA00004633"/>
    </source>
</evidence>
<evidence type="ECO:0000256" key="9">
    <source>
        <dbReference type="ARBA" id="ARBA00022753"/>
    </source>
</evidence>
<keyword evidence="16" id="KW-0472">Membrane</keyword>
<dbReference type="InterPro" id="IPR027484">
    <property type="entry name" value="PInositol-4-P-5-kinase_N"/>
</dbReference>
<keyword evidence="11 29" id="KW-0418">Kinase</keyword>
<evidence type="ECO:0000313" key="34">
    <source>
        <dbReference type="EMBL" id="NWT44429.1"/>
    </source>
</evidence>
<keyword evidence="14" id="KW-0007">Acetylation</keyword>